<evidence type="ECO:0000313" key="6">
    <source>
        <dbReference type="WBParaSite" id="ECPE_0000267501-mRNA-1"/>
    </source>
</evidence>
<dbReference type="WBParaSite" id="ECPE_0000267501-mRNA-1">
    <property type="protein sequence ID" value="ECPE_0000267501-mRNA-1"/>
    <property type="gene ID" value="ECPE_0000267501"/>
</dbReference>
<dbReference type="AlphaFoldDB" id="A0A183A6T7"/>
<dbReference type="Pfam" id="PF00431">
    <property type="entry name" value="CUB"/>
    <property type="match status" value="1"/>
</dbReference>
<dbReference type="OrthoDB" id="10009301at2759"/>
<dbReference type="SUPFAM" id="SSF49854">
    <property type="entry name" value="Spermadhesin, CUB domain"/>
    <property type="match status" value="1"/>
</dbReference>
<protein>
    <submittedName>
        <fullName evidence="6">CUB domain-containing protein</fullName>
    </submittedName>
</protein>
<comment type="caution">
    <text evidence="2">Lacks conserved residue(s) required for the propagation of feature annotation.</text>
</comment>
<dbReference type="PROSITE" id="PS01180">
    <property type="entry name" value="CUB"/>
    <property type="match status" value="1"/>
</dbReference>
<name>A0A183A6T7_9TREM</name>
<dbReference type="InterPro" id="IPR035914">
    <property type="entry name" value="Sperma_CUB_dom_sf"/>
</dbReference>
<dbReference type="Proteomes" id="UP000272942">
    <property type="component" value="Unassembled WGS sequence"/>
</dbReference>
<keyword evidence="1" id="KW-1015">Disulfide bond</keyword>
<gene>
    <name evidence="4" type="ORF">ECPE_LOCUS2672</name>
</gene>
<evidence type="ECO:0000313" key="4">
    <source>
        <dbReference type="EMBL" id="VDP67124.1"/>
    </source>
</evidence>
<dbReference type="Gene3D" id="2.60.120.290">
    <property type="entry name" value="Spermadhesin, CUB domain"/>
    <property type="match status" value="1"/>
</dbReference>
<reference evidence="6" key="1">
    <citation type="submission" date="2016-06" db="UniProtKB">
        <authorList>
            <consortium name="WormBaseParasite"/>
        </authorList>
    </citation>
    <scope>IDENTIFICATION</scope>
</reference>
<organism evidence="6">
    <name type="scientific">Echinostoma caproni</name>
    <dbReference type="NCBI Taxonomy" id="27848"/>
    <lineage>
        <taxon>Eukaryota</taxon>
        <taxon>Metazoa</taxon>
        <taxon>Spiralia</taxon>
        <taxon>Lophotrochozoa</taxon>
        <taxon>Platyhelminthes</taxon>
        <taxon>Trematoda</taxon>
        <taxon>Digenea</taxon>
        <taxon>Plagiorchiida</taxon>
        <taxon>Echinostomata</taxon>
        <taxon>Echinostomatoidea</taxon>
        <taxon>Echinostomatidae</taxon>
        <taxon>Echinostoma</taxon>
    </lineage>
</organism>
<sequence length="195" mass="22449">MMYFTDKLEMWTLGREKITYLGKRNVFTHFNRMTSSGSVVIKFNHIVNFPTGHFSLRFRADESQVKSQCGEYFKHSSGIISHTNYGNFEGTARCCLWIIEAGVQGQVNLNFLELGLNDYPFDYVKLWTIEGGRFELIDVYPEGNRPQSPPKLKRSVLIYFHADDIGAAPRLTIQFKKGKIWAHGSSVKLHEKFAE</sequence>
<dbReference type="InterPro" id="IPR000859">
    <property type="entry name" value="CUB_dom"/>
</dbReference>
<reference evidence="4 5" key="2">
    <citation type="submission" date="2018-11" db="EMBL/GenBank/DDBJ databases">
        <authorList>
            <consortium name="Pathogen Informatics"/>
        </authorList>
    </citation>
    <scope>NUCLEOTIDE SEQUENCE [LARGE SCALE GENOMIC DNA]</scope>
    <source>
        <strain evidence="4 5">Egypt</strain>
    </source>
</reference>
<evidence type="ECO:0000256" key="1">
    <source>
        <dbReference type="ARBA" id="ARBA00023157"/>
    </source>
</evidence>
<feature type="domain" description="CUB" evidence="3">
    <location>
        <begin position="69"/>
        <end position="126"/>
    </location>
</feature>
<evidence type="ECO:0000256" key="2">
    <source>
        <dbReference type="PROSITE-ProRule" id="PRU00059"/>
    </source>
</evidence>
<evidence type="ECO:0000313" key="5">
    <source>
        <dbReference type="Proteomes" id="UP000272942"/>
    </source>
</evidence>
<keyword evidence="5" id="KW-1185">Reference proteome</keyword>
<accession>A0A183A6T7</accession>
<dbReference type="EMBL" id="UZAN01039775">
    <property type="protein sequence ID" value="VDP67124.1"/>
    <property type="molecule type" value="Genomic_DNA"/>
</dbReference>
<proteinExistence type="predicted"/>
<evidence type="ECO:0000259" key="3">
    <source>
        <dbReference type="PROSITE" id="PS01180"/>
    </source>
</evidence>